<feature type="binding site" evidence="12">
    <location>
        <position position="256"/>
    </location>
    <ligand>
        <name>Mg(2+)</name>
        <dbReference type="ChEBI" id="CHEBI:18420"/>
        <label>2</label>
    </ligand>
</feature>
<dbReference type="Proteomes" id="UP000632222">
    <property type="component" value="Unassembled WGS sequence"/>
</dbReference>
<feature type="domain" description="Xylose isomerase-like TIM barrel" evidence="15">
    <location>
        <begin position="43"/>
        <end position="284"/>
    </location>
</feature>
<keyword evidence="17" id="KW-1185">Reference proteome</keyword>
<comment type="catalytic activity">
    <reaction evidence="11 12 13">
        <text>alpha-D-xylose = alpha-D-xylulofuranose</text>
        <dbReference type="Rhea" id="RHEA:22816"/>
        <dbReference type="ChEBI" id="CHEBI:28518"/>
        <dbReference type="ChEBI" id="CHEBI:188998"/>
        <dbReference type="EC" id="5.3.1.5"/>
    </reaction>
</comment>
<evidence type="ECO:0000256" key="8">
    <source>
        <dbReference type="ARBA" id="ARBA00022723"/>
    </source>
</evidence>
<keyword evidence="7 12" id="KW-0859">Xylose metabolism</keyword>
<reference evidence="17" key="1">
    <citation type="journal article" date="2019" name="Int. J. Syst. Evol. Microbiol.">
        <title>The Global Catalogue of Microorganisms (GCM) 10K type strain sequencing project: providing services to taxonomists for standard genome sequencing and annotation.</title>
        <authorList>
            <consortium name="The Broad Institute Genomics Platform"/>
            <consortium name="The Broad Institute Genome Sequencing Center for Infectious Disease"/>
            <person name="Wu L."/>
            <person name="Ma J."/>
        </authorList>
    </citation>
    <scope>NUCLEOTIDE SEQUENCE [LARGE SCALE GENOMIC DNA]</scope>
    <source>
        <strain evidence="17">JCM 14370</strain>
    </source>
</reference>
<keyword evidence="9 12" id="KW-0413">Isomerase</keyword>
<evidence type="ECO:0000256" key="12">
    <source>
        <dbReference type="HAMAP-Rule" id="MF_00455"/>
    </source>
</evidence>
<keyword evidence="10 12" id="KW-0119">Carbohydrate metabolism</keyword>
<evidence type="ECO:0000256" key="10">
    <source>
        <dbReference type="ARBA" id="ARBA00023277"/>
    </source>
</evidence>
<dbReference type="PRINTS" id="PR00688">
    <property type="entry name" value="XYLOSISMRASE"/>
</dbReference>
<evidence type="ECO:0000256" key="11">
    <source>
        <dbReference type="ARBA" id="ARBA00033659"/>
    </source>
</evidence>
<dbReference type="RefSeq" id="WP_189007339.1">
    <property type="nucleotide sequence ID" value="NZ_BMOD01000028.1"/>
</dbReference>
<proteinExistence type="inferred from homology"/>
<dbReference type="NCBIfam" id="TIGR02631">
    <property type="entry name" value="xylA_Arthro"/>
    <property type="match status" value="1"/>
</dbReference>
<feature type="binding site" evidence="12">
    <location>
        <position position="218"/>
    </location>
    <ligand>
        <name>Mg(2+)</name>
        <dbReference type="ChEBI" id="CHEBI:18420"/>
        <label>1</label>
    </ligand>
</feature>
<dbReference type="Gene3D" id="3.20.20.150">
    <property type="entry name" value="Divalent-metal-dependent TIM barrel enzymes"/>
    <property type="match status" value="1"/>
</dbReference>
<dbReference type="PROSITE" id="PS51415">
    <property type="entry name" value="XYLOSE_ISOMERASE"/>
    <property type="match status" value="1"/>
</dbReference>
<sequence length="390" mass="43230">MTQYQPKPEHKFTFGLWTVGNPGADPFGSAVREAISAPYIVEKLGELGAWGVNFHDNDLIPAEATPEQAKQIKKDFQAALDATGLVVPMATTNLFKDPIFRDGAFTSADARVRAYAIQKTMKAMDLGAEFGAKTYVFWGGREGTEVDAGSRTLDAMGWFREALNFLAEYNISQGYGYKFALEPKPNEPRGDIFLPTVGAALGFIATLDHPEMVGVNPEFAHDTMAGLSFPHALAQAIDAKKLFHVDLNDQKMGRFDQDLRFGSENYKSAFYTVKLLEDSGYQGPRHFDAHALRTEDYDGVWEFAKGCMRTYLILKDKVEQYNADPEIQAALAEYYVKDEALSGLTSKFSPENAQQLKDTSFDLEGIRSKGRGLEKIDQLTAEVLLGVRGK</sequence>
<evidence type="ECO:0000256" key="7">
    <source>
        <dbReference type="ARBA" id="ARBA00022629"/>
    </source>
</evidence>
<dbReference type="Pfam" id="PF01261">
    <property type="entry name" value="AP_endonuc_2"/>
    <property type="match status" value="1"/>
</dbReference>
<keyword evidence="6 12" id="KW-0963">Cytoplasm</keyword>
<evidence type="ECO:0000256" key="5">
    <source>
        <dbReference type="ARBA" id="ARBA00018232"/>
    </source>
</evidence>
<feature type="binding site" evidence="12">
    <location>
        <position position="221"/>
    </location>
    <ligand>
        <name>Mg(2+)</name>
        <dbReference type="ChEBI" id="CHEBI:18420"/>
        <label>2</label>
    </ligand>
</feature>
<organism evidence="16 17">
    <name type="scientific">Deinococcus roseus</name>
    <dbReference type="NCBI Taxonomy" id="392414"/>
    <lineage>
        <taxon>Bacteria</taxon>
        <taxon>Thermotogati</taxon>
        <taxon>Deinococcota</taxon>
        <taxon>Deinococci</taxon>
        <taxon>Deinococcales</taxon>
        <taxon>Deinococcaceae</taxon>
        <taxon>Deinococcus</taxon>
    </lineage>
</organism>
<evidence type="ECO:0000259" key="15">
    <source>
        <dbReference type="Pfam" id="PF01261"/>
    </source>
</evidence>
<dbReference type="InterPro" id="IPR001998">
    <property type="entry name" value="Xylose_isomerase"/>
</dbReference>
<dbReference type="SUPFAM" id="SSF51658">
    <property type="entry name" value="Xylose isomerase-like"/>
    <property type="match status" value="1"/>
</dbReference>
<comment type="caution">
    <text evidence="16">The sequence shown here is derived from an EMBL/GenBank/DDBJ whole genome shotgun (WGS) entry which is preliminary data.</text>
</comment>
<feature type="binding site" evidence="12">
    <location>
        <position position="288"/>
    </location>
    <ligand>
        <name>Mg(2+)</name>
        <dbReference type="ChEBI" id="CHEBI:18420"/>
        <label>1</label>
    </ligand>
</feature>
<comment type="subcellular location">
    <subcellularLocation>
        <location evidence="1 12 14">Cytoplasm</location>
    </subcellularLocation>
</comment>
<dbReference type="EMBL" id="BMOD01000028">
    <property type="protein sequence ID" value="GGJ53899.1"/>
    <property type="molecule type" value="Genomic_DNA"/>
</dbReference>
<feature type="binding site" evidence="12">
    <location>
        <position position="182"/>
    </location>
    <ligand>
        <name>Mg(2+)</name>
        <dbReference type="ChEBI" id="CHEBI:18420"/>
        <label>1</label>
    </ligand>
</feature>
<dbReference type="InterPro" id="IPR013453">
    <property type="entry name" value="XylA_actinobac"/>
</dbReference>
<dbReference type="HAMAP" id="MF_00455">
    <property type="entry name" value="Xylose_isom_A"/>
    <property type="match status" value="1"/>
</dbReference>
<protein>
    <recommendedName>
        <fullName evidence="5 12">Xylose isomerase</fullName>
        <ecNumber evidence="4 12">5.3.1.5</ecNumber>
    </recommendedName>
</protein>
<feature type="active site" evidence="12">
    <location>
        <position position="58"/>
    </location>
</feature>
<evidence type="ECO:0000256" key="2">
    <source>
        <dbReference type="ARBA" id="ARBA00005765"/>
    </source>
</evidence>
<dbReference type="EC" id="5.3.1.5" evidence="4 12"/>
<evidence type="ECO:0000313" key="16">
    <source>
        <dbReference type="EMBL" id="GGJ53899.1"/>
    </source>
</evidence>
<comment type="subunit">
    <text evidence="3 12 14">Homotetramer.</text>
</comment>
<name>A0ABQ2DFN4_9DEIO</name>
<dbReference type="InterPro" id="IPR036237">
    <property type="entry name" value="Xyl_isomerase-like_sf"/>
</dbReference>
<feature type="binding site" evidence="12">
    <location>
        <position position="246"/>
    </location>
    <ligand>
        <name>Mg(2+)</name>
        <dbReference type="ChEBI" id="CHEBI:18420"/>
        <label>1</label>
    </ligand>
</feature>
<dbReference type="PANTHER" id="PTHR48408:SF1">
    <property type="entry name" value="XYLOSE ISOMERASE"/>
    <property type="match status" value="1"/>
</dbReference>
<evidence type="ECO:0000256" key="13">
    <source>
        <dbReference type="RuleBase" id="RU000609"/>
    </source>
</evidence>
<evidence type="ECO:0000313" key="17">
    <source>
        <dbReference type="Proteomes" id="UP000632222"/>
    </source>
</evidence>
<feature type="binding site" evidence="12">
    <location>
        <position position="258"/>
    </location>
    <ligand>
        <name>Mg(2+)</name>
        <dbReference type="ChEBI" id="CHEBI:18420"/>
        <label>2</label>
    </ligand>
</feature>
<dbReference type="GO" id="GO:0016853">
    <property type="term" value="F:isomerase activity"/>
    <property type="evidence" value="ECO:0007669"/>
    <property type="project" value="UniProtKB-KW"/>
</dbReference>
<dbReference type="InterPro" id="IPR013022">
    <property type="entry name" value="Xyl_isomerase-like_TIM-brl"/>
</dbReference>
<evidence type="ECO:0000256" key="4">
    <source>
        <dbReference type="ARBA" id="ARBA00011958"/>
    </source>
</evidence>
<keyword evidence="8 12" id="KW-0479">Metal-binding</keyword>
<dbReference type="PANTHER" id="PTHR48408">
    <property type="match status" value="1"/>
</dbReference>
<evidence type="ECO:0000256" key="9">
    <source>
        <dbReference type="ARBA" id="ARBA00023235"/>
    </source>
</evidence>
<accession>A0ABQ2DFN4</accession>
<feature type="binding site" evidence="12">
    <location>
        <position position="218"/>
    </location>
    <ligand>
        <name>Mg(2+)</name>
        <dbReference type="ChEBI" id="CHEBI:18420"/>
        <label>2</label>
    </ligand>
</feature>
<feature type="active site" evidence="12">
    <location>
        <position position="55"/>
    </location>
</feature>
<comment type="similarity">
    <text evidence="2 12 13">Belongs to the xylose isomerase family.</text>
</comment>
<comment type="cofactor">
    <cofactor evidence="12">
        <name>Mg(2+)</name>
        <dbReference type="ChEBI" id="CHEBI:18420"/>
    </cofactor>
    <text evidence="12">Binds 2 magnesium ions per subunit.</text>
</comment>
<evidence type="ECO:0000256" key="3">
    <source>
        <dbReference type="ARBA" id="ARBA00011881"/>
    </source>
</evidence>
<gene>
    <name evidence="12 16" type="primary">xylA</name>
    <name evidence="16" type="ORF">GCM10008938_44890</name>
</gene>
<evidence type="ECO:0000256" key="14">
    <source>
        <dbReference type="RuleBase" id="RU000610"/>
    </source>
</evidence>
<evidence type="ECO:0000256" key="1">
    <source>
        <dbReference type="ARBA" id="ARBA00004496"/>
    </source>
</evidence>
<keyword evidence="12" id="KW-0460">Magnesium</keyword>
<evidence type="ECO:0000256" key="6">
    <source>
        <dbReference type="ARBA" id="ARBA00022490"/>
    </source>
</evidence>